<evidence type="ECO:0000313" key="2">
    <source>
        <dbReference type="EMBL" id="SJL16641.1"/>
    </source>
</evidence>
<dbReference type="STRING" id="47428.A0A284S6M0"/>
<sequence length="190" mass="21360">MSPSMATQLSTTLSLSATSRSKDETTLRKHNIAEHEKCEDKMKASVEWLRRNCADATARATGRLMPALLINAQVKEQKLEEVTAVRNPKHVEAAIYDENIPSITPQRQDTRTSRIPVPKSTLDAKSSVVTTTGKKAGDARVQCRQLHQASIKKGKYEKWSIELEVFQDLFDNRIADIKIRVDMKTTLGLR</sequence>
<dbReference type="Proteomes" id="UP000219338">
    <property type="component" value="Unassembled WGS sequence"/>
</dbReference>
<dbReference type="SUPFAM" id="SSF55194">
    <property type="entry name" value="Ribosome recycling factor, RRF"/>
    <property type="match status" value="1"/>
</dbReference>
<dbReference type="EMBL" id="FUEG01000036">
    <property type="protein sequence ID" value="SJL16641.1"/>
    <property type="molecule type" value="Genomic_DNA"/>
</dbReference>
<dbReference type="InterPro" id="IPR036191">
    <property type="entry name" value="RRF_sf"/>
</dbReference>
<dbReference type="AlphaFoldDB" id="A0A284S6M0"/>
<name>A0A284S6M0_ARMOS</name>
<dbReference type="OrthoDB" id="407355at2759"/>
<proteinExistence type="predicted"/>
<gene>
    <name evidence="2" type="ORF">ARMOST_20168</name>
</gene>
<accession>A0A284S6M0</accession>
<reference evidence="3" key="1">
    <citation type="journal article" date="2017" name="Nat. Ecol. Evol.">
        <title>Genome expansion and lineage-specific genetic innovations in the forest pathogenic fungi Armillaria.</title>
        <authorList>
            <person name="Sipos G."/>
            <person name="Prasanna A.N."/>
            <person name="Walter M.C."/>
            <person name="O'Connor E."/>
            <person name="Balint B."/>
            <person name="Krizsan K."/>
            <person name="Kiss B."/>
            <person name="Hess J."/>
            <person name="Varga T."/>
            <person name="Slot J."/>
            <person name="Riley R."/>
            <person name="Boka B."/>
            <person name="Rigling D."/>
            <person name="Barry K."/>
            <person name="Lee J."/>
            <person name="Mihaltcheva S."/>
            <person name="LaButti K."/>
            <person name="Lipzen A."/>
            <person name="Waldron R."/>
            <person name="Moloney N.M."/>
            <person name="Sperisen C."/>
            <person name="Kredics L."/>
            <person name="Vagvoelgyi C."/>
            <person name="Patrignani A."/>
            <person name="Fitzpatrick D."/>
            <person name="Nagy I."/>
            <person name="Doyle S."/>
            <person name="Anderson J.B."/>
            <person name="Grigoriev I.V."/>
            <person name="Gueldener U."/>
            <person name="Muensterkoetter M."/>
            <person name="Nagy L.G."/>
        </authorList>
    </citation>
    <scope>NUCLEOTIDE SEQUENCE [LARGE SCALE GENOMIC DNA]</scope>
    <source>
        <strain evidence="3">C18/9</strain>
    </source>
</reference>
<keyword evidence="3" id="KW-1185">Reference proteome</keyword>
<evidence type="ECO:0000256" key="1">
    <source>
        <dbReference type="SAM" id="MobiDB-lite"/>
    </source>
</evidence>
<organism evidence="2 3">
    <name type="scientific">Armillaria ostoyae</name>
    <name type="common">Armillaria root rot fungus</name>
    <dbReference type="NCBI Taxonomy" id="47428"/>
    <lineage>
        <taxon>Eukaryota</taxon>
        <taxon>Fungi</taxon>
        <taxon>Dikarya</taxon>
        <taxon>Basidiomycota</taxon>
        <taxon>Agaricomycotina</taxon>
        <taxon>Agaricomycetes</taxon>
        <taxon>Agaricomycetidae</taxon>
        <taxon>Agaricales</taxon>
        <taxon>Marasmiineae</taxon>
        <taxon>Physalacriaceae</taxon>
        <taxon>Armillaria</taxon>
    </lineage>
</organism>
<evidence type="ECO:0000313" key="3">
    <source>
        <dbReference type="Proteomes" id="UP000219338"/>
    </source>
</evidence>
<feature type="compositionally biased region" description="Low complexity" evidence="1">
    <location>
        <begin position="1"/>
        <end position="19"/>
    </location>
</feature>
<feature type="region of interest" description="Disordered" evidence="1">
    <location>
        <begin position="1"/>
        <end position="28"/>
    </location>
</feature>
<protein>
    <submittedName>
        <fullName evidence="2">Uncharacterized protein</fullName>
    </submittedName>
</protein>